<proteinExistence type="predicted"/>
<gene>
    <name evidence="1" type="ORF">DFP72DRAFT_847930</name>
</gene>
<sequence length="296" mass="33884">MDYLEEFLAVVPFSRLTTITLPMVMFSRHSRFIESLRTCKVLEIMSVSLEDGPWAGAEMMEVVLQPPISGADAVSIPSLRHLNLVGNRQLTNFLTNLHLPSLQTLSIHTKYEQYPDRTIADVYLALEDLLTRSECQIHSFTIRDEDESNFEPRLLSTLQHPAFRSLRELRIGGMVGEDTLKQLTAAPTDPDLEGHEPLIQRLRHIQLKALTVVERTVLDAILRTMARPGANATVGFLSQAQLEYAVNAWDTHVAEESLRGAEKEFYFASSLERTRRLRREFLCHDFSMVQGWRREY</sequence>
<evidence type="ECO:0000313" key="2">
    <source>
        <dbReference type="Proteomes" id="UP000521943"/>
    </source>
</evidence>
<dbReference type="EMBL" id="JACGCI010000032">
    <property type="protein sequence ID" value="KAF6754959.1"/>
    <property type="molecule type" value="Genomic_DNA"/>
</dbReference>
<keyword evidence="2" id="KW-1185">Reference proteome</keyword>
<protein>
    <submittedName>
        <fullName evidence="1">Uncharacterized protein</fullName>
    </submittedName>
</protein>
<accession>A0A8H6HXH7</accession>
<organism evidence="1 2">
    <name type="scientific">Ephemerocybe angulata</name>
    <dbReference type="NCBI Taxonomy" id="980116"/>
    <lineage>
        <taxon>Eukaryota</taxon>
        <taxon>Fungi</taxon>
        <taxon>Dikarya</taxon>
        <taxon>Basidiomycota</taxon>
        <taxon>Agaricomycotina</taxon>
        <taxon>Agaricomycetes</taxon>
        <taxon>Agaricomycetidae</taxon>
        <taxon>Agaricales</taxon>
        <taxon>Agaricineae</taxon>
        <taxon>Psathyrellaceae</taxon>
        <taxon>Ephemerocybe</taxon>
    </lineage>
</organism>
<reference evidence="1 2" key="1">
    <citation type="submission" date="2020-07" db="EMBL/GenBank/DDBJ databases">
        <title>Comparative genomics of pyrophilous fungi reveals a link between fire events and developmental genes.</title>
        <authorList>
            <consortium name="DOE Joint Genome Institute"/>
            <person name="Steindorff A.S."/>
            <person name="Carver A."/>
            <person name="Calhoun S."/>
            <person name="Stillman K."/>
            <person name="Liu H."/>
            <person name="Lipzen A."/>
            <person name="Pangilinan J."/>
            <person name="Labutti K."/>
            <person name="Bruns T.D."/>
            <person name="Grigoriev I.V."/>
        </authorList>
    </citation>
    <scope>NUCLEOTIDE SEQUENCE [LARGE SCALE GENOMIC DNA]</scope>
    <source>
        <strain evidence="1 2">CBS 144469</strain>
    </source>
</reference>
<evidence type="ECO:0000313" key="1">
    <source>
        <dbReference type="EMBL" id="KAF6754959.1"/>
    </source>
</evidence>
<dbReference type="OrthoDB" id="3217549at2759"/>
<dbReference type="Proteomes" id="UP000521943">
    <property type="component" value="Unassembled WGS sequence"/>
</dbReference>
<dbReference type="AlphaFoldDB" id="A0A8H6HXH7"/>
<name>A0A8H6HXH7_9AGAR</name>
<comment type="caution">
    <text evidence="1">The sequence shown here is derived from an EMBL/GenBank/DDBJ whole genome shotgun (WGS) entry which is preliminary data.</text>
</comment>